<dbReference type="InterPro" id="IPR011335">
    <property type="entry name" value="Restrct_endonuc-II-like"/>
</dbReference>
<evidence type="ECO:0000313" key="3">
    <source>
        <dbReference type="Proteomes" id="UP000093861"/>
    </source>
</evidence>
<dbReference type="InterPro" id="IPR007569">
    <property type="entry name" value="DUF559"/>
</dbReference>
<dbReference type="AlphaFoldDB" id="A0A1A2RWU9"/>
<feature type="domain" description="DUF559" evidence="1">
    <location>
        <begin position="212"/>
        <end position="260"/>
    </location>
</feature>
<protein>
    <recommendedName>
        <fullName evidence="1">DUF559 domain-containing protein</fullName>
    </recommendedName>
</protein>
<dbReference type="SUPFAM" id="SSF52980">
    <property type="entry name" value="Restriction endonuclease-like"/>
    <property type="match status" value="1"/>
</dbReference>
<dbReference type="Gene3D" id="3.40.960.10">
    <property type="entry name" value="VSR Endonuclease"/>
    <property type="match status" value="1"/>
</dbReference>
<dbReference type="Proteomes" id="UP000093861">
    <property type="component" value="Unassembled WGS sequence"/>
</dbReference>
<organism evidence="2 3">
    <name type="scientific">Mycobacterium colombiense</name>
    <dbReference type="NCBI Taxonomy" id="339268"/>
    <lineage>
        <taxon>Bacteria</taxon>
        <taxon>Bacillati</taxon>
        <taxon>Actinomycetota</taxon>
        <taxon>Actinomycetes</taxon>
        <taxon>Mycobacteriales</taxon>
        <taxon>Mycobacteriaceae</taxon>
        <taxon>Mycobacterium</taxon>
        <taxon>Mycobacterium avium complex (MAC)</taxon>
    </lineage>
</organism>
<name>A0A1A2RWU9_9MYCO</name>
<dbReference type="Pfam" id="PF04480">
    <property type="entry name" value="DUF559"/>
    <property type="match status" value="1"/>
</dbReference>
<proteinExistence type="predicted"/>
<accession>A0A1A2RWU9</accession>
<evidence type="ECO:0000313" key="2">
    <source>
        <dbReference type="EMBL" id="OBH56344.1"/>
    </source>
</evidence>
<dbReference type="EMBL" id="LZJS01000128">
    <property type="protein sequence ID" value="OBH56344.1"/>
    <property type="molecule type" value="Genomic_DNA"/>
</dbReference>
<reference evidence="2 3" key="1">
    <citation type="submission" date="2016-06" db="EMBL/GenBank/DDBJ databases">
        <authorList>
            <person name="Kjaerup R.B."/>
            <person name="Dalgaard T.S."/>
            <person name="Juul-Madsen H.R."/>
        </authorList>
    </citation>
    <scope>NUCLEOTIDE SEQUENCE [LARGE SCALE GENOMIC DNA]</scope>
    <source>
        <strain evidence="2 3">E2464</strain>
    </source>
</reference>
<evidence type="ECO:0000259" key="1">
    <source>
        <dbReference type="Pfam" id="PF04480"/>
    </source>
</evidence>
<dbReference type="RefSeq" id="WP_064953163.1">
    <property type="nucleotide sequence ID" value="NZ_LZJS01000128.1"/>
</dbReference>
<comment type="caution">
    <text evidence="2">The sequence shown here is derived from an EMBL/GenBank/DDBJ whole genome shotgun (WGS) entry which is preliminary data.</text>
</comment>
<sequence length="282" mass="31087">MAGVFLGSDAVAGGALTRGQLRWNYRRIHHNVYLPKNASRSLRDNISGAWLWSGNRGIVAGRAAAALHGAKWVDEFTPIEIIGPFNHPPPGIIVRRERIGTEDVIHLDGLPVTSPARTAFDLARHLPRGLAVSHLDALSAATGVTAAEVTPLIGNHKGARGVRACRTALSLMDGGAQSPKESWLRLVLVDAGLPRPATQIRVTDGRLVAYLDMGWEQQMVAVEYDGEHHRTDRSQYVKDIWRAEMVSRLGWTVIRVLNEDRPNLIVQRAREELARRTAPRLP</sequence>
<gene>
    <name evidence="2" type="ORF">A5685_08090</name>
</gene>